<proteinExistence type="inferred from homology"/>
<dbReference type="InterPro" id="IPR005673">
    <property type="entry name" value="ABC_phos-bd_PstS"/>
</dbReference>
<organism evidence="6 7">
    <name type="scientific">Desulfurococcus mucosus (strain ATCC 35584 / DSM 2162 / JCM 9187 / O7/1)</name>
    <dbReference type="NCBI Taxonomy" id="765177"/>
    <lineage>
        <taxon>Archaea</taxon>
        <taxon>Thermoproteota</taxon>
        <taxon>Thermoprotei</taxon>
        <taxon>Desulfurococcales</taxon>
        <taxon>Desulfurococcaceae</taxon>
        <taxon>Desulfurococcus</taxon>
    </lineage>
</organism>
<evidence type="ECO:0000313" key="6">
    <source>
        <dbReference type="EMBL" id="ADV64533.1"/>
    </source>
</evidence>
<dbReference type="STRING" id="765177.Desmu_0214"/>
<dbReference type="GO" id="GO:0043190">
    <property type="term" value="C:ATP-binding cassette (ABC) transporter complex"/>
    <property type="evidence" value="ECO:0007669"/>
    <property type="project" value="InterPro"/>
</dbReference>
<dbReference type="GO" id="GO:0042301">
    <property type="term" value="F:phosphate ion binding"/>
    <property type="evidence" value="ECO:0007669"/>
    <property type="project" value="InterPro"/>
</dbReference>
<evidence type="ECO:0000256" key="1">
    <source>
        <dbReference type="ARBA" id="ARBA00008725"/>
    </source>
</evidence>
<dbReference type="eggNOG" id="arCOG00213">
    <property type="taxonomic scope" value="Archaea"/>
</dbReference>
<accession>E8R7N8</accession>
<evidence type="ECO:0000256" key="4">
    <source>
        <dbReference type="PIRNR" id="PIRNR002756"/>
    </source>
</evidence>
<reference evidence="6 7" key="2">
    <citation type="journal article" date="2011" name="Stand. Genomic Sci.">
        <title>Complete genome sequence of Desulfurococcus mucosus type strain (O7/1).</title>
        <authorList>
            <person name="Wirth R."/>
            <person name="Chertkov O."/>
            <person name="Held B."/>
            <person name="Lapidus A."/>
            <person name="Nolan M."/>
            <person name="Lucas S."/>
            <person name="Hammon N."/>
            <person name="Deshpande S."/>
            <person name="Cheng J.F."/>
            <person name="Tapia R."/>
            <person name="Han C."/>
            <person name="Goodwin L."/>
            <person name="Pitluck S."/>
            <person name="Liolios K."/>
            <person name="Ioanna P."/>
            <person name="Ivanova N."/>
            <person name="Mavromatis K."/>
            <person name="Mikhailova N."/>
            <person name="Pati A."/>
            <person name="Chen A."/>
            <person name="Palaniappan K."/>
            <person name="Land M."/>
            <person name="Hauser L."/>
            <person name="Chang Y.J."/>
            <person name="Jeffries C.D."/>
            <person name="Bilek Y."/>
            <person name="Hader T."/>
            <person name="Rohde M."/>
            <person name="Spring S."/>
            <person name="Sikorski J."/>
            <person name="Goker M."/>
            <person name="Woyke T."/>
            <person name="Bristow J."/>
            <person name="Eisen J.A."/>
            <person name="Markowitz V."/>
            <person name="Hugenholtz P."/>
            <person name="Kyrpides N.C."/>
            <person name="Klenk H.P."/>
        </authorList>
    </citation>
    <scope>NUCLEOTIDE SEQUENCE [LARGE SCALE GENOMIC DNA]</scope>
    <source>
        <strain evidence="7">ATCC 35584 / DSM 2162 / JCM 9187 / O7/1</strain>
    </source>
</reference>
<dbReference type="KEGG" id="dmu:Desmu_0214"/>
<dbReference type="RefSeq" id="WP_013561755.1">
    <property type="nucleotide sequence ID" value="NC_014961.1"/>
</dbReference>
<dbReference type="Proteomes" id="UP000001068">
    <property type="component" value="Chromosome"/>
</dbReference>
<dbReference type="PANTHER" id="PTHR42996:SF1">
    <property type="entry name" value="PHOSPHATE-BINDING PROTEIN PSTS"/>
    <property type="match status" value="1"/>
</dbReference>
<dbReference type="PANTHER" id="PTHR42996">
    <property type="entry name" value="PHOSPHATE-BINDING PROTEIN PSTS"/>
    <property type="match status" value="1"/>
</dbReference>
<keyword evidence="2 4" id="KW-0813">Transport</keyword>
<gene>
    <name evidence="6" type="ordered locus">Desmu_0214</name>
</gene>
<dbReference type="GeneID" id="10152902"/>
<dbReference type="InterPro" id="IPR024370">
    <property type="entry name" value="PBP_domain"/>
</dbReference>
<dbReference type="GO" id="GO:0035435">
    <property type="term" value="P:phosphate ion transmembrane transport"/>
    <property type="evidence" value="ECO:0007669"/>
    <property type="project" value="InterPro"/>
</dbReference>
<evidence type="ECO:0000256" key="2">
    <source>
        <dbReference type="ARBA" id="ARBA00022448"/>
    </source>
</evidence>
<comment type="similarity">
    <text evidence="1 4">Belongs to the PstS family.</text>
</comment>
<dbReference type="Pfam" id="PF12849">
    <property type="entry name" value="PBP_like_2"/>
    <property type="match status" value="1"/>
</dbReference>
<feature type="domain" description="PBP" evidence="5">
    <location>
        <begin position="42"/>
        <end position="341"/>
    </location>
</feature>
<dbReference type="Gene3D" id="3.40.190.10">
    <property type="entry name" value="Periplasmic binding protein-like II"/>
    <property type="match status" value="2"/>
</dbReference>
<dbReference type="SUPFAM" id="SSF53850">
    <property type="entry name" value="Periplasmic binding protein-like II"/>
    <property type="match status" value="1"/>
</dbReference>
<evidence type="ECO:0000256" key="3">
    <source>
        <dbReference type="ARBA" id="ARBA00022592"/>
    </source>
</evidence>
<name>E8R7N8_DESM0</name>
<evidence type="ECO:0000259" key="5">
    <source>
        <dbReference type="Pfam" id="PF12849"/>
    </source>
</evidence>
<dbReference type="PIRSF" id="PIRSF002756">
    <property type="entry name" value="PstS"/>
    <property type="match status" value="1"/>
</dbReference>
<dbReference type="HOGENOM" id="CLU_034528_1_2_2"/>
<dbReference type="EMBL" id="CP002363">
    <property type="protein sequence ID" value="ADV64533.1"/>
    <property type="molecule type" value="Genomic_DNA"/>
</dbReference>
<sequence length="373" mass="39943" precursor="true">MREPLLQSVALITATLAFSIALYFIITPPAAHPYAHQGSISRVLNGAGSTLAAPQVIEWARSFKEATGIVVEYSPVGSGAGRAMFFNGTAVFAVSDPPLDKETYLEYKGRVLQFPVLAGAVVVTYNLPEIPSGTRLNLTGEVLALIYKGEVSRWCDERIKSINPAVAGLLPDKEIIVVHRSDSSGTTRVFTGYLHKVAPDIWGSKLVGFTVEWPVDATGRGLGGKGNEGVASIIKANPYSIGYVEASYALYTGMPIARLMNKAGFYTEPSKEAVLSAINSVVDQLPDTPLGDFSSVLDALLDAPGSGSYPIVTFSYMFVYRDYGDPYTARALGEFIRYILTQGQGMLLPGYYPLPGRVVEIGLKAVDALGRGG</sequence>
<keyword evidence="7" id="KW-1185">Reference proteome</keyword>
<dbReference type="NCBIfam" id="TIGR00975">
    <property type="entry name" value="3a0107s03"/>
    <property type="match status" value="1"/>
</dbReference>
<dbReference type="CDD" id="cd13565">
    <property type="entry name" value="PBP2_PstS"/>
    <property type="match status" value="1"/>
</dbReference>
<evidence type="ECO:0000313" key="7">
    <source>
        <dbReference type="Proteomes" id="UP000001068"/>
    </source>
</evidence>
<dbReference type="AlphaFoldDB" id="E8R7N8"/>
<dbReference type="InterPro" id="IPR050962">
    <property type="entry name" value="Phosphate-bind_PstS"/>
</dbReference>
<dbReference type="OrthoDB" id="10255at2157"/>
<protein>
    <recommendedName>
        <fullName evidence="4">Phosphate-binding protein</fullName>
    </recommendedName>
</protein>
<reference evidence="7" key="1">
    <citation type="submission" date="2010-11" db="EMBL/GenBank/DDBJ databases">
        <title>The complete genome of Desulfurococcus mucosus DSM 2162.</title>
        <authorList>
            <consortium name="US DOE Joint Genome Institute (JGI-PGF)"/>
            <person name="Lucas S."/>
            <person name="Copeland A."/>
            <person name="Lapidus A."/>
            <person name="Bruce D."/>
            <person name="Goodwin L."/>
            <person name="Pitluck S."/>
            <person name="Kyrpides N."/>
            <person name="Mavromatis K."/>
            <person name="Pagani I."/>
            <person name="Ivanova N."/>
            <person name="Ovchinnikova G."/>
            <person name="Chertkov O."/>
            <person name="Held B."/>
            <person name="Brettin T."/>
            <person name="Detter J.C."/>
            <person name="Tapia R."/>
            <person name="Han C."/>
            <person name="Land M."/>
            <person name="Hauser L."/>
            <person name="Markowitz V."/>
            <person name="Cheng J.-F."/>
            <person name="Hugenholtz P."/>
            <person name="Woyke T."/>
            <person name="Wu D."/>
            <person name="Wirth R."/>
            <person name="Bilek Y."/>
            <person name="Hader T."/>
            <person name="Klenk H.-P."/>
            <person name="Eisen J.A."/>
        </authorList>
    </citation>
    <scope>NUCLEOTIDE SEQUENCE [LARGE SCALE GENOMIC DNA]</scope>
    <source>
        <strain evidence="7">ATCC 35584 / DSM 2162 / JCM 9187 / O7/1</strain>
    </source>
</reference>
<keyword evidence="3 4" id="KW-0592">Phosphate transport</keyword>